<name>A0A4V4HG53_DENBC</name>
<dbReference type="OrthoDB" id="2548929at2759"/>
<dbReference type="Proteomes" id="UP000297245">
    <property type="component" value="Unassembled WGS sequence"/>
</dbReference>
<evidence type="ECO:0000313" key="2">
    <source>
        <dbReference type="Proteomes" id="UP000297245"/>
    </source>
</evidence>
<protein>
    <recommendedName>
        <fullName evidence="3">Zinc finger PHD-type domain-containing protein</fullName>
    </recommendedName>
</protein>
<proteinExistence type="predicted"/>
<evidence type="ECO:0000313" key="1">
    <source>
        <dbReference type="EMBL" id="THU97485.1"/>
    </source>
</evidence>
<dbReference type="EMBL" id="ML179154">
    <property type="protein sequence ID" value="THU97485.1"/>
    <property type="molecule type" value="Genomic_DNA"/>
</dbReference>
<dbReference type="AlphaFoldDB" id="A0A4V4HG53"/>
<sequence>MTLQQLRNRSIQKVSSIHHRCSGYRKEEIVLTPRVQESVIVSYTAPFLNEICSICGECVQEELFFCVCGLADDGLSPIKRCSICYTWGHQACEPFKSGSGRPICNLCSNLHKSKKGLNPDAQVFDMSRKPLAHKTVPPSTSVPNAPVYDALNSNGLVSLVPSDMSDGSTLLRAFAPTPAEREILQRPLGGPTNGSLKRLPSDVWGITPSSGDAGIPRALPAWLQTFQSLPRIRKSNFNPWADEEPF</sequence>
<gene>
    <name evidence="1" type="ORF">K435DRAFT_62545</name>
</gene>
<accession>A0A4V4HG53</accession>
<organism evidence="1 2">
    <name type="scientific">Dendrothele bispora (strain CBS 962.96)</name>
    <dbReference type="NCBI Taxonomy" id="1314807"/>
    <lineage>
        <taxon>Eukaryota</taxon>
        <taxon>Fungi</taxon>
        <taxon>Dikarya</taxon>
        <taxon>Basidiomycota</taxon>
        <taxon>Agaricomycotina</taxon>
        <taxon>Agaricomycetes</taxon>
        <taxon>Agaricomycetidae</taxon>
        <taxon>Agaricales</taxon>
        <taxon>Agaricales incertae sedis</taxon>
        <taxon>Dendrothele</taxon>
    </lineage>
</organism>
<reference evidence="1 2" key="1">
    <citation type="journal article" date="2019" name="Nat. Ecol. Evol.">
        <title>Megaphylogeny resolves global patterns of mushroom evolution.</title>
        <authorList>
            <person name="Varga T."/>
            <person name="Krizsan K."/>
            <person name="Foldi C."/>
            <person name="Dima B."/>
            <person name="Sanchez-Garcia M."/>
            <person name="Sanchez-Ramirez S."/>
            <person name="Szollosi G.J."/>
            <person name="Szarkandi J.G."/>
            <person name="Papp V."/>
            <person name="Albert L."/>
            <person name="Andreopoulos W."/>
            <person name="Angelini C."/>
            <person name="Antonin V."/>
            <person name="Barry K.W."/>
            <person name="Bougher N.L."/>
            <person name="Buchanan P."/>
            <person name="Buyck B."/>
            <person name="Bense V."/>
            <person name="Catcheside P."/>
            <person name="Chovatia M."/>
            <person name="Cooper J."/>
            <person name="Damon W."/>
            <person name="Desjardin D."/>
            <person name="Finy P."/>
            <person name="Geml J."/>
            <person name="Haridas S."/>
            <person name="Hughes K."/>
            <person name="Justo A."/>
            <person name="Karasinski D."/>
            <person name="Kautmanova I."/>
            <person name="Kiss B."/>
            <person name="Kocsube S."/>
            <person name="Kotiranta H."/>
            <person name="LaButti K.M."/>
            <person name="Lechner B.E."/>
            <person name="Liimatainen K."/>
            <person name="Lipzen A."/>
            <person name="Lukacs Z."/>
            <person name="Mihaltcheva S."/>
            <person name="Morgado L.N."/>
            <person name="Niskanen T."/>
            <person name="Noordeloos M.E."/>
            <person name="Ohm R.A."/>
            <person name="Ortiz-Santana B."/>
            <person name="Ovrebo C."/>
            <person name="Racz N."/>
            <person name="Riley R."/>
            <person name="Savchenko A."/>
            <person name="Shiryaev A."/>
            <person name="Soop K."/>
            <person name="Spirin V."/>
            <person name="Szebenyi C."/>
            <person name="Tomsovsky M."/>
            <person name="Tulloss R.E."/>
            <person name="Uehling J."/>
            <person name="Grigoriev I.V."/>
            <person name="Vagvolgyi C."/>
            <person name="Papp T."/>
            <person name="Martin F.M."/>
            <person name="Miettinen O."/>
            <person name="Hibbett D.S."/>
            <person name="Nagy L.G."/>
        </authorList>
    </citation>
    <scope>NUCLEOTIDE SEQUENCE [LARGE SCALE GENOMIC DNA]</scope>
    <source>
        <strain evidence="1 2">CBS 962.96</strain>
    </source>
</reference>
<evidence type="ECO:0008006" key="3">
    <source>
        <dbReference type="Google" id="ProtNLM"/>
    </source>
</evidence>
<keyword evidence="2" id="KW-1185">Reference proteome</keyword>
<dbReference type="CDD" id="cd15489">
    <property type="entry name" value="PHD_SF"/>
    <property type="match status" value="1"/>
</dbReference>